<feature type="domain" description="Protein FecR C-terminal" evidence="3">
    <location>
        <begin position="261"/>
        <end position="329"/>
    </location>
</feature>
<proteinExistence type="predicted"/>
<dbReference type="InterPro" id="IPR006860">
    <property type="entry name" value="FecR"/>
</dbReference>
<dbReference type="Pfam" id="PF16344">
    <property type="entry name" value="FecR_C"/>
    <property type="match status" value="1"/>
</dbReference>
<sequence>MQEPENKDLLKKYIGHQCSPEELALVLKYIQLPEGRQALEYLLLNEWNAFEADDAEPGHSEQWHALLDARIKQHTAPSFTARYSWLKYAAIFIMVTGIGAWLLLERQPKETLGQIALVEKYNPRGQRTRITLQDSSVVYLGADSRLRYPELLNGSTREIFLEGEAFFEVKHDVKHPFIVHTGKVQTQVLGTSFKIEAFKDQRLTVAVATGKVSVGYKDQANALRSLAVLTPGKEVSVNAVNKAEINTVAIVDIKGWVDGSLAFTDARLDEIFRELERWYNVKIIIKGDKLKAYSLSINVNGKAPITLALDAITGATGLKYRIDQNQIIISPQ</sequence>
<dbReference type="InterPro" id="IPR032508">
    <property type="entry name" value="FecR_C"/>
</dbReference>
<keyword evidence="1" id="KW-0472">Membrane</keyword>
<keyword evidence="1" id="KW-0812">Transmembrane</keyword>
<reference evidence="4 5" key="1">
    <citation type="submission" date="2020-09" db="EMBL/GenBank/DDBJ databases">
        <title>Novel species of Mucilaginibacter isolated from a glacier on the Tibetan Plateau.</title>
        <authorList>
            <person name="Liu Q."/>
            <person name="Xin Y.-H."/>
        </authorList>
    </citation>
    <scope>NUCLEOTIDE SEQUENCE [LARGE SCALE GENOMIC DNA]</scope>
    <source>
        <strain evidence="4 5">ZT4R22</strain>
    </source>
</reference>
<protein>
    <submittedName>
        <fullName evidence="4">FecR domain-containing protein</fullName>
    </submittedName>
</protein>
<name>A0ABR7WK27_9SPHI</name>
<evidence type="ECO:0000259" key="2">
    <source>
        <dbReference type="Pfam" id="PF04773"/>
    </source>
</evidence>
<dbReference type="PIRSF" id="PIRSF018266">
    <property type="entry name" value="FecR"/>
    <property type="match status" value="1"/>
</dbReference>
<accession>A0ABR7WK27</accession>
<evidence type="ECO:0000313" key="5">
    <source>
        <dbReference type="Proteomes" id="UP000606600"/>
    </source>
</evidence>
<dbReference type="Gene3D" id="2.60.120.1440">
    <property type="match status" value="1"/>
</dbReference>
<feature type="transmembrane region" description="Helical" evidence="1">
    <location>
        <begin position="85"/>
        <end position="104"/>
    </location>
</feature>
<dbReference type="Gene3D" id="3.55.50.30">
    <property type="match status" value="1"/>
</dbReference>
<comment type="caution">
    <text evidence="4">The sequence shown here is derived from an EMBL/GenBank/DDBJ whole genome shotgun (WGS) entry which is preliminary data.</text>
</comment>
<evidence type="ECO:0000256" key="1">
    <source>
        <dbReference type="SAM" id="Phobius"/>
    </source>
</evidence>
<feature type="domain" description="FecR protein" evidence="2">
    <location>
        <begin position="125"/>
        <end position="212"/>
    </location>
</feature>
<dbReference type="RefSeq" id="WP_191187331.1">
    <property type="nucleotide sequence ID" value="NZ_JACWMY010000001.1"/>
</dbReference>
<evidence type="ECO:0000259" key="3">
    <source>
        <dbReference type="Pfam" id="PF16344"/>
    </source>
</evidence>
<keyword evidence="5" id="KW-1185">Reference proteome</keyword>
<dbReference type="Pfam" id="PF04773">
    <property type="entry name" value="FecR"/>
    <property type="match status" value="1"/>
</dbReference>
<dbReference type="EMBL" id="JACWMY010000001">
    <property type="protein sequence ID" value="MBD1362660.1"/>
    <property type="molecule type" value="Genomic_DNA"/>
</dbReference>
<organism evidence="4 5">
    <name type="scientific">Mucilaginibacter pankratovii</name>
    <dbReference type="NCBI Taxonomy" id="2772110"/>
    <lineage>
        <taxon>Bacteria</taxon>
        <taxon>Pseudomonadati</taxon>
        <taxon>Bacteroidota</taxon>
        <taxon>Sphingobacteriia</taxon>
        <taxon>Sphingobacteriales</taxon>
        <taxon>Sphingobacteriaceae</taxon>
        <taxon>Mucilaginibacter</taxon>
    </lineage>
</organism>
<dbReference type="InterPro" id="IPR012373">
    <property type="entry name" value="Ferrdict_sens_TM"/>
</dbReference>
<gene>
    <name evidence="4" type="ORF">IDJ77_02455</name>
</gene>
<dbReference type="PANTHER" id="PTHR30273:SF2">
    <property type="entry name" value="PROTEIN FECR"/>
    <property type="match status" value="1"/>
</dbReference>
<evidence type="ECO:0000313" key="4">
    <source>
        <dbReference type="EMBL" id="MBD1362660.1"/>
    </source>
</evidence>
<dbReference type="Proteomes" id="UP000606600">
    <property type="component" value="Unassembled WGS sequence"/>
</dbReference>
<dbReference type="PANTHER" id="PTHR30273">
    <property type="entry name" value="PERIPLASMIC SIGNAL SENSOR AND SIGMA FACTOR ACTIVATOR FECR-RELATED"/>
    <property type="match status" value="1"/>
</dbReference>
<keyword evidence="1" id="KW-1133">Transmembrane helix</keyword>